<evidence type="ECO:0000313" key="2">
    <source>
        <dbReference type="Proteomes" id="UP000603474"/>
    </source>
</evidence>
<protein>
    <submittedName>
        <fullName evidence="1">Uncharacterized protein</fullName>
    </submittedName>
</protein>
<proteinExistence type="predicted"/>
<reference evidence="1 2" key="1">
    <citation type="submission" date="2020-08" db="EMBL/GenBank/DDBJ databases">
        <authorList>
            <person name="Liu C."/>
            <person name="Sun Q."/>
        </authorList>
    </citation>
    <scope>NUCLEOTIDE SEQUENCE [LARGE SCALE GENOMIC DNA]</scope>
    <source>
        <strain evidence="1 2">NSJ-22</strain>
    </source>
</reference>
<evidence type="ECO:0000313" key="1">
    <source>
        <dbReference type="EMBL" id="MBC6010215.1"/>
    </source>
</evidence>
<gene>
    <name evidence="1" type="ORF">H8909_08160</name>
</gene>
<name>A0ABR7KBY5_9FIRM</name>
<keyword evidence="2" id="KW-1185">Reference proteome</keyword>
<accession>A0ABR7KBY5</accession>
<organism evidence="1 2">
    <name type="scientific">Catenibacterium faecis</name>
    <dbReference type="NCBI Taxonomy" id="2764323"/>
    <lineage>
        <taxon>Bacteria</taxon>
        <taxon>Bacillati</taxon>
        <taxon>Bacillota</taxon>
        <taxon>Erysipelotrichia</taxon>
        <taxon>Erysipelotrichales</taxon>
        <taxon>Coprobacillaceae</taxon>
        <taxon>Catenibacterium</taxon>
    </lineage>
</organism>
<dbReference type="Proteomes" id="UP000603474">
    <property type="component" value="Unassembled WGS sequence"/>
</dbReference>
<sequence length="227" mass="27233">MNNLWDKIIEDYKIARECLVYSKKKDYWIRQEDKGMYHLWSAYYAAINAEEKNHLFYARVLSLMGWEMQAKSSNYELLNKYYKPAMKQYDLALKENPHCAYPKEIENVRKSYEYYKYIVEKSKIRTDADYYNAIKLLEGHECLDEFSFHDSKFISLECNDQSAVLKLQYGDIYHFEFSDIYDVEMNCDPLTAYVNDFAIYQAVPDLETIVFDIEFLKIICKHIKVRS</sequence>
<dbReference type="RefSeq" id="WP_187012476.1">
    <property type="nucleotide sequence ID" value="NZ_JACRWG010000032.1"/>
</dbReference>
<dbReference type="EMBL" id="JACRWG010000032">
    <property type="protein sequence ID" value="MBC6010215.1"/>
    <property type="molecule type" value="Genomic_DNA"/>
</dbReference>
<comment type="caution">
    <text evidence="1">The sequence shown here is derived from an EMBL/GenBank/DDBJ whole genome shotgun (WGS) entry which is preliminary data.</text>
</comment>